<evidence type="ECO:0008006" key="5">
    <source>
        <dbReference type="Google" id="ProtNLM"/>
    </source>
</evidence>
<feature type="compositionally biased region" description="Basic and acidic residues" evidence="1">
    <location>
        <begin position="91"/>
        <end position="147"/>
    </location>
</feature>
<name>A0A2Z5IQV7_9BACT</name>
<reference evidence="3 4" key="1">
    <citation type="submission" date="2018-05" db="EMBL/GenBank/DDBJ databases">
        <title>Annotation of the Mycoplasma phocidae genome.</title>
        <authorList>
            <person name="Brown D.R."/>
            <person name="Kutish G.F."/>
            <person name="Frasca S.Jr."/>
        </authorList>
    </citation>
    <scope>NUCLEOTIDE SEQUENCE [LARGE SCALE GENOMIC DNA]</scope>
    <source>
        <strain evidence="3 4">105</strain>
    </source>
</reference>
<feature type="compositionally biased region" description="Basic and acidic residues" evidence="1">
    <location>
        <begin position="40"/>
        <end position="50"/>
    </location>
</feature>
<keyword evidence="4" id="KW-1185">Reference proteome</keyword>
<dbReference type="KEGG" id="mpho:DA803_02925"/>
<dbReference type="RefSeq" id="WP_114191116.1">
    <property type="nucleotide sequence ID" value="NZ_CP029295.1"/>
</dbReference>
<dbReference type="AlphaFoldDB" id="A0A2Z5IQV7"/>
<evidence type="ECO:0000256" key="1">
    <source>
        <dbReference type="SAM" id="MobiDB-lite"/>
    </source>
</evidence>
<feature type="region of interest" description="Disordered" evidence="1">
    <location>
        <begin position="26"/>
        <end position="147"/>
    </location>
</feature>
<feature type="chain" id="PRO_5016422889" description="Lipoprotein" evidence="2">
    <location>
        <begin position="24"/>
        <end position="366"/>
    </location>
</feature>
<dbReference type="Proteomes" id="UP000252477">
    <property type="component" value="Chromosome"/>
</dbReference>
<organism evidence="3 4">
    <name type="scientific">[Mycoplasma] phocae</name>
    <dbReference type="NCBI Taxonomy" id="142651"/>
    <lineage>
        <taxon>Bacteria</taxon>
        <taxon>Bacillati</taxon>
        <taxon>Mycoplasmatota</taxon>
        <taxon>Mycoplasmoidales</taxon>
        <taxon>Metamycoplasmataceae</taxon>
        <taxon>Metamycoplasma</taxon>
    </lineage>
</organism>
<feature type="signal peptide" evidence="2">
    <location>
        <begin position="1"/>
        <end position="23"/>
    </location>
</feature>
<evidence type="ECO:0000256" key="2">
    <source>
        <dbReference type="SAM" id="SignalP"/>
    </source>
</evidence>
<feature type="compositionally biased region" description="Basic and acidic residues" evidence="1">
    <location>
        <begin position="59"/>
        <end position="84"/>
    </location>
</feature>
<proteinExistence type="predicted"/>
<evidence type="ECO:0000313" key="3">
    <source>
        <dbReference type="EMBL" id="AXE61022.1"/>
    </source>
</evidence>
<evidence type="ECO:0000313" key="4">
    <source>
        <dbReference type="Proteomes" id="UP000252477"/>
    </source>
</evidence>
<keyword evidence="2" id="KW-0732">Signal</keyword>
<gene>
    <name evidence="3" type="ORF">DA803_02925</name>
</gene>
<sequence>MKKKNFKWWIALPSVVAILPLIAASCGKKDNGSQGGSDQEMMKKPNKPDDSMNNNDQGMNKKPDNMDKDNGKQSEKNQDMKKLLPDGMNENNKKDMNNGNKKPDTDKQGDNSKQEMKPSPDDMDKNQNDNKEMKDPNKKDQDNMSKDKIDDEKTLEFKRKIWYSNLYFLAYQSFVDVYEKSGGSDTKYETYQFENEAFFILNEIKDDKNKEYIDNGKKFIQDFIEYKSNQNSEFKKNLENVIVAGAPSGIYAKFLVFIENKNREFSELNKANPNDNNYRIYFFIGIWDLMNEIKDEKFYKYTNLFQAKYQLEQYLKKMSDQNIKNKSQNILNKLNETIGKKGSLSKQDIEDINKEVDEIKKILNIQ</sequence>
<dbReference type="PROSITE" id="PS51257">
    <property type="entry name" value="PROKAR_LIPOPROTEIN"/>
    <property type="match status" value="1"/>
</dbReference>
<accession>A0A2Z5IQV7</accession>
<protein>
    <recommendedName>
        <fullName evidence="5">Lipoprotein</fullName>
    </recommendedName>
</protein>
<dbReference type="EMBL" id="CP029295">
    <property type="protein sequence ID" value="AXE61022.1"/>
    <property type="molecule type" value="Genomic_DNA"/>
</dbReference>